<dbReference type="Gene3D" id="1.20.1250.20">
    <property type="entry name" value="MFS general substrate transporter like domains"/>
    <property type="match status" value="2"/>
</dbReference>
<comment type="subcellular location">
    <subcellularLocation>
        <location evidence="1">Membrane</location>
        <topology evidence="1">Multi-pass membrane protein</topology>
    </subcellularLocation>
</comment>
<dbReference type="InterPro" id="IPR036259">
    <property type="entry name" value="MFS_trans_sf"/>
</dbReference>
<dbReference type="InterPro" id="IPR013096">
    <property type="entry name" value="Cupin_2"/>
</dbReference>
<proteinExistence type="inferred from homology"/>
<feature type="domain" description="Major facilitator superfamily (MFS) profile" evidence="4">
    <location>
        <begin position="118"/>
        <end position="503"/>
    </location>
</feature>
<dbReference type="EMBL" id="BKCJ010000002">
    <property type="protein sequence ID" value="GEU28218.1"/>
    <property type="molecule type" value="Genomic_DNA"/>
</dbReference>
<evidence type="ECO:0000259" key="4">
    <source>
        <dbReference type="PROSITE" id="PS50850"/>
    </source>
</evidence>
<feature type="transmembrane region" description="Helical" evidence="3">
    <location>
        <begin position="285"/>
        <end position="305"/>
    </location>
</feature>
<evidence type="ECO:0000313" key="5">
    <source>
        <dbReference type="EMBL" id="GEU28218.1"/>
    </source>
</evidence>
<dbReference type="GO" id="GO:0005886">
    <property type="term" value="C:plasma membrane"/>
    <property type="evidence" value="ECO:0007669"/>
    <property type="project" value="TreeGrafter"/>
</dbReference>
<dbReference type="Pfam" id="PF07883">
    <property type="entry name" value="Cupin_2"/>
    <property type="match status" value="1"/>
</dbReference>
<feature type="transmembrane region" description="Helical" evidence="3">
    <location>
        <begin position="250"/>
        <end position="273"/>
    </location>
</feature>
<keyword evidence="3" id="KW-1133">Transmembrane helix</keyword>
<feature type="transmembrane region" description="Helical" evidence="3">
    <location>
        <begin position="326"/>
        <end position="351"/>
    </location>
</feature>
<gene>
    <name evidence="5" type="ORF">Tci_000196</name>
</gene>
<feature type="transmembrane region" description="Helical" evidence="3">
    <location>
        <begin position="217"/>
        <end position="238"/>
    </location>
</feature>
<feature type="transmembrane region" description="Helical" evidence="3">
    <location>
        <begin position="188"/>
        <end position="211"/>
    </location>
</feature>
<dbReference type="Gene3D" id="2.60.120.10">
    <property type="entry name" value="Jelly Rolls"/>
    <property type="match status" value="1"/>
</dbReference>
<dbReference type="PROSITE" id="PS50850">
    <property type="entry name" value="MFS"/>
    <property type="match status" value="1"/>
</dbReference>
<dbReference type="SUPFAM" id="SSF103473">
    <property type="entry name" value="MFS general substrate transporter"/>
    <property type="match status" value="1"/>
</dbReference>
<evidence type="ECO:0000256" key="3">
    <source>
        <dbReference type="SAM" id="Phobius"/>
    </source>
</evidence>
<feature type="transmembrane region" description="Helical" evidence="3">
    <location>
        <begin position="392"/>
        <end position="409"/>
    </location>
</feature>
<comment type="similarity">
    <text evidence="2">Belongs to the major facilitator superfamily. Phosphate:H(+) symporter (TC 2.A.1.9) family.</text>
</comment>
<organism evidence="5">
    <name type="scientific">Tanacetum cinerariifolium</name>
    <name type="common">Dalmatian daisy</name>
    <name type="synonym">Chrysanthemum cinerariifolium</name>
    <dbReference type="NCBI Taxonomy" id="118510"/>
    <lineage>
        <taxon>Eukaryota</taxon>
        <taxon>Viridiplantae</taxon>
        <taxon>Streptophyta</taxon>
        <taxon>Embryophyta</taxon>
        <taxon>Tracheophyta</taxon>
        <taxon>Spermatophyta</taxon>
        <taxon>Magnoliopsida</taxon>
        <taxon>eudicotyledons</taxon>
        <taxon>Gunneridae</taxon>
        <taxon>Pentapetalae</taxon>
        <taxon>asterids</taxon>
        <taxon>campanulids</taxon>
        <taxon>Asterales</taxon>
        <taxon>Asteraceae</taxon>
        <taxon>Asteroideae</taxon>
        <taxon>Anthemideae</taxon>
        <taxon>Anthemidinae</taxon>
        <taxon>Tanacetum</taxon>
    </lineage>
</organism>
<dbReference type="Pfam" id="PF06779">
    <property type="entry name" value="MFS_4"/>
    <property type="match status" value="1"/>
</dbReference>
<keyword evidence="3" id="KW-0812">Transmembrane</keyword>
<feature type="transmembrane region" description="Helical" evidence="3">
    <location>
        <begin position="152"/>
        <end position="176"/>
    </location>
</feature>
<feature type="transmembrane region" description="Helical" evidence="3">
    <location>
        <begin position="363"/>
        <end position="380"/>
    </location>
</feature>
<dbReference type="SUPFAM" id="SSF51182">
    <property type="entry name" value="RmlC-like cupins"/>
    <property type="match status" value="1"/>
</dbReference>
<name>A0A699GHD3_TANCI</name>
<protein>
    <recommendedName>
        <fullName evidence="4">Major facilitator superfamily (MFS) profile domain-containing protein</fullName>
    </recommendedName>
</protein>
<dbReference type="InterPro" id="IPR014710">
    <property type="entry name" value="RmlC-like_jellyroll"/>
</dbReference>
<feature type="transmembrane region" description="Helical" evidence="3">
    <location>
        <begin position="478"/>
        <end position="497"/>
    </location>
</feature>
<dbReference type="PANTHER" id="PTHR23537:SF1">
    <property type="entry name" value="SUGAR TRANSPORTER"/>
    <property type="match status" value="1"/>
</dbReference>
<dbReference type="GO" id="GO:0022857">
    <property type="term" value="F:transmembrane transporter activity"/>
    <property type="evidence" value="ECO:0007669"/>
    <property type="project" value="InterPro"/>
</dbReference>
<dbReference type="PANTHER" id="PTHR23537">
    <property type="match status" value="1"/>
</dbReference>
<accession>A0A699GHD3</accession>
<feature type="transmembrane region" description="Helical" evidence="3">
    <location>
        <begin position="415"/>
        <end position="437"/>
    </location>
</feature>
<dbReference type="InterPro" id="IPR011051">
    <property type="entry name" value="RmlC_Cupin_sf"/>
</dbReference>
<feature type="transmembrane region" description="Helical" evidence="3">
    <location>
        <begin position="449"/>
        <end position="472"/>
    </location>
</feature>
<comment type="caution">
    <text evidence="5">The sequence shown here is derived from an EMBL/GenBank/DDBJ whole genome shotgun (WGS) entry which is preliminary data.</text>
</comment>
<feature type="transmembrane region" description="Helical" evidence="3">
    <location>
        <begin position="119"/>
        <end position="140"/>
    </location>
</feature>
<evidence type="ECO:0000256" key="2">
    <source>
        <dbReference type="ARBA" id="ARBA00044504"/>
    </source>
</evidence>
<sequence>MYTKQGETPENLNDEQSRAAMLATVGTSYIQGGIKRTVLEKTDFNDGLTVNLNLIEVPNGTSAAPHTHPGLEVTYVLEGEFDLVTEGRPDRRFAPGMTYVVADGDIHYARAVANVRSPLLTAAALSLGAAVALGLTRFSYGLLLPPMREDLGWSYLLAGSMNTYNALGYFVGALITPALMRRAGVWRLLMVGAVSASLIMMVAAALSSPVALAAQRLAAGIASALLFIAGGVLAARLGSQHSERAGLMIGLYYGGTGIGIALSALLVPAALGAAQRHGATHAWQWPWLMLGAACLLASALMAWPARTIGEAAPATMQARRFAVGDFTFALSAYFMFGVGYIGYMTFVVALLKQQGMRADLITWFYTLLGLAVVASSRIWARMLDRYKGGESLAVLNVLLGVVTMLPALTSAVPVAFVSGLVFGAVFLSVVASTTALVRHNLPQPAWSAGISAFTTAFAAGQIVGPSLTGWIADGPAGLERGLLASAATLFMGAALAWRQKPLT</sequence>
<evidence type="ECO:0000256" key="1">
    <source>
        <dbReference type="ARBA" id="ARBA00004141"/>
    </source>
</evidence>
<dbReference type="InterPro" id="IPR010645">
    <property type="entry name" value="MFS_4"/>
</dbReference>
<dbReference type="AlphaFoldDB" id="A0A699GHD3"/>
<reference evidence="5" key="1">
    <citation type="journal article" date="2019" name="Sci. Rep.">
        <title>Draft genome of Tanacetum cinerariifolium, the natural source of mosquito coil.</title>
        <authorList>
            <person name="Yamashiro T."/>
            <person name="Shiraishi A."/>
            <person name="Satake H."/>
            <person name="Nakayama K."/>
        </authorList>
    </citation>
    <scope>NUCLEOTIDE SEQUENCE</scope>
</reference>
<dbReference type="InterPro" id="IPR020846">
    <property type="entry name" value="MFS_dom"/>
</dbReference>
<keyword evidence="3" id="KW-0472">Membrane</keyword>